<gene>
    <name evidence="2" type="ORF">AS030_08395</name>
</gene>
<reference evidence="2 3" key="1">
    <citation type="journal article" date="2014" name="Antonie Van Leeuwenhoek">
        <title>Fictibacillus enclensis sp. nov., isolated from marine sediment.</title>
        <authorList>
            <person name="Dastager S.G."/>
            <person name="Mawlankar R."/>
            <person name="Srinivasan K."/>
            <person name="Tang S.K."/>
            <person name="Lee J.C."/>
            <person name="Ramana V.V."/>
            <person name="Shouche Y.S."/>
        </authorList>
    </citation>
    <scope>NUCLEOTIDE SEQUENCE [LARGE SCALE GENOMIC DNA]</scope>
    <source>
        <strain evidence="2 3">NIO-1003</strain>
    </source>
</reference>
<dbReference type="EMBL" id="LNQN01000001">
    <property type="protein sequence ID" value="KSU85503.1"/>
    <property type="molecule type" value="Genomic_DNA"/>
</dbReference>
<dbReference type="Proteomes" id="UP000054099">
    <property type="component" value="Unassembled WGS sequence"/>
</dbReference>
<dbReference type="RefSeq" id="WP_061970466.1">
    <property type="nucleotide sequence ID" value="NZ_FMAV01000001.1"/>
</dbReference>
<keyword evidence="3" id="KW-1185">Reference proteome</keyword>
<dbReference type="SUPFAM" id="SSF54637">
    <property type="entry name" value="Thioesterase/thiol ester dehydrase-isomerase"/>
    <property type="match status" value="1"/>
</dbReference>
<evidence type="ECO:0000313" key="3">
    <source>
        <dbReference type="Proteomes" id="UP000054099"/>
    </source>
</evidence>
<evidence type="ECO:0000313" key="2">
    <source>
        <dbReference type="EMBL" id="KSU85503.1"/>
    </source>
</evidence>
<dbReference type="Pfam" id="PF01575">
    <property type="entry name" value="MaoC_dehydratas"/>
    <property type="match status" value="1"/>
</dbReference>
<accession>A0A0V8JEG0</accession>
<dbReference type="InterPro" id="IPR029069">
    <property type="entry name" value="HotDog_dom_sf"/>
</dbReference>
<feature type="domain" description="MaoC-like" evidence="1">
    <location>
        <begin position="6"/>
        <end position="94"/>
    </location>
</feature>
<dbReference type="OrthoDB" id="9801625at2"/>
<protein>
    <recommendedName>
        <fullName evidence="1">MaoC-like domain-containing protein</fullName>
    </recommendedName>
</protein>
<dbReference type="InterPro" id="IPR002539">
    <property type="entry name" value="MaoC-like_dom"/>
</dbReference>
<dbReference type="AlphaFoldDB" id="A0A0V8JEG0"/>
<dbReference type="PANTHER" id="PTHR43841:SF3">
    <property type="entry name" value="(3R)-HYDROXYACYL-ACP DEHYDRATASE SUBUNIT HADB"/>
    <property type="match status" value="1"/>
</dbReference>
<dbReference type="Gene3D" id="3.10.129.10">
    <property type="entry name" value="Hotdog Thioesterase"/>
    <property type="match status" value="1"/>
</dbReference>
<sequence length="114" mass="12426">MSVLTFQITEKDVEQYAVISGDNNPIHLDIDAAKQHGFTDKVAHGMLTISKVLGVLSNEVLSPCDVITDYNFSFSAPVFTGNQITLHINQTENSINVSGVCEDKKVIKGSVFLL</sequence>
<organism evidence="2 3">
    <name type="scientific">Fictibacillus enclensis</name>
    <dbReference type="NCBI Taxonomy" id="1017270"/>
    <lineage>
        <taxon>Bacteria</taxon>
        <taxon>Bacillati</taxon>
        <taxon>Bacillota</taxon>
        <taxon>Bacilli</taxon>
        <taxon>Bacillales</taxon>
        <taxon>Fictibacillaceae</taxon>
        <taxon>Fictibacillus</taxon>
    </lineage>
</organism>
<dbReference type="PANTHER" id="PTHR43841">
    <property type="entry name" value="3-HYDROXYACYL-THIOESTER DEHYDRATASE HTDX-RELATED"/>
    <property type="match status" value="1"/>
</dbReference>
<proteinExistence type="predicted"/>
<evidence type="ECO:0000259" key="1">
    <source>
        <dbReference type="Pfam" id="PF01575"/>
    </source>
</evidence>
<name>A0A0V8JEG0_9BACL</name>
<comment type="caution">
    <text evidence="2">The sequence shown here is derived from an EMBL/GenBank/DDBJ whole genome shotgun (WGS) entry which is preliminary data.</text>
</comment>